<organism evidence="3 4">
    <name type="scientific">Alsobacter soli</name>
    <dbReference type="NCBI Taxonomy" id="2109933"/>
    <lineage>
        <taxon>Bacteria</taxon>
        <taxon>Pseudomonadati</taxon>
        <taxon>Pseudomonadota</taxon>
        <taxon>Alphaproteobacteria</taxon>
        <taxon>Hyphomicrobiales</taxon>
        <taxon>Alsobacteraceae</taxon>
        <taxon>Alsobacter</taxon>
    </lineage>
</organism>
<dbReference type="Pfam" id="PF09084">
    <property type="entry name" value="NMT1"/>
    <property type="match status" value="1"/>
</dbReference>
<dbReference type="Gene3D" id="3.40.190.10">
    <property type="entry name" value="Periplasmic binding protein-like II"/>
    <property type="match status" value="2"/>
</dbReference>
<name>A0A2T1HQI7_9HYPH</name>
<dbReference type="InterPro" id="IPR027939">
    <property type="entry name" value="NMT1/THI5"/>
</dbReference>
<dbReference type="GO" id="GO:0009228">
    <property type="term" value="P:thiamine biosynthetic process"/>
    <property type="evidence" value="ECO:0007669"/>
    <property type="project" value="InterPro"/>
</dbReference>
<keyword evidence="3" id="KW-0067">ATP-binding</keyword>
<dbReference type="PANTHER" id="PTHR31528">
    <property type="entry name" value="4-AMINO-5-HYDROXYMETHYL-2-METHYLPYRIMIDINE PHOSPHATE SYNTHASE THI11-RELATED"/>
    <property type="match status" value="1"/>
</dbReference>
<evidence type="ECO:0000313" key="3">
    <source>
        <dbReference type="EMBL" id="PSC03897.1"/>
    </source>
</evidence>
<dbReference type="SUPFAM" id="SSF53850">
    <property type="entry name" value="Periplasmic binding protein-like II"/>
    <property type="match status" value="1"/>
</dbReference>
<dbReference type="Proteomes" id="UP000239772">
    <property type="component" value="Unassembled WGS sequence"/>
</dbReference>
<dbReference type="OrthoDB" id="5348911at2"/>
<dbReference type="GO" id="GO:0005524">
    <property type="term" value="F:ATP binding"/>
    <property type="evidence" value="ECO:0007669"/>
    <property type="project" value="UniProtKB-KW"/>
</dbReference>
<dbReference type="InterPro" id="IPR015168">
    <property type="entry name" value="SsuA/THI5"/>
</dbReference>
<keyword evidence="1" id="KW-0732">Signal</keyword>
<dbReference type="EMBL" id="PVZS01000019">
    <property type="protein sequence ID" value="PSC03897.1"/>
    <property type="molecule type" value="Genomic_DNA"/>
</dbReference>
<proteinExistence type="predicted"/>
<evidence type="ECO:0000259" key="2">
    <source>
        <dbReference type="Pfam" id="PF09084"/>
    </source>
</evidence>
<dbReference type="PANTHER" id="PTHR31528:SF3">
    <property type="entry name" value="THIAMINE BIOSYNTHESIS PROTEIN HI_0357-RELATED"/>
    <property type="match status" value="1"/>
</dbReference>
<evidence type="ECO:0000256" key="1">
    <source>
        <dbReference type="SAM" id="SignalP"/>
    </source>
</evidence>
<sequence>MRLLSLALAAALAAAALAGPAHAQTAPADKLTVLLDWFVNPDHAALVVAKEKGYFAKAGLDVTLVEPADPSAPPRLVGADQGDIAITYQPNLYQQVQEGLPVTRVGAAVATPLNSLVVLADGPIKSIADLKGRTVGYSIAGFEEALLSTMLGEAGLKLSDVKLVNVNFALTPALMAGQVDAVIGAFRNFELTELRLAGKPGRAFFPEEHGVPPYDELIYIVKQDRAADPKVKRFLDAVEQATLSILNDPDSAWAAFVKANPKLDDELNKTAWADTLKRLAASPAALDGARYARFAQFMKDRGLIDAIQPVSRYAVAR</sequence>
<feature type="domain" description="SsuA/THI5-like" evidence="2">
    <location>
        <begin position="40"/>
        <end position="252"/>
    </location>
</feature>
<accession>A0A2T1HQI7</accession>
<protein>
    <submittedName>
        <fullName evidence="3">ABC transporter ATP-binding protein</fullName>
    </submittedName>
</protein>
<gene>
    <name evidence="3" type="ORF">SLNSH_16655</name>
</gene>
<feature type="chain" id="PRO_5015624483" evidence="1">
    <location>
        <begin position="24"/>
        <end position="317"/>
    </location>
</feature>
<feature type="signal peptide" evidence="1">
    <location>
        <begin position="1"/>
        <end position="23"/>
    </location>
</feature>
<evidence type="ECO:0000313" key="4">
    <source>
        <dbReference type="Proteomes" id="UP000239772"/>
    </source>
</evidence>
<comment type="caution">
    <text evidence="3">The sequence shown here is derived from an EMBL/GenBank/DDBJ whole genome shotgun (WGS) entry which is preliminary data.</text>
</comment>
<dbReference type="AlphaFoldDB" id="A0A2T1HQI7"/>
<dbReference type="RefSeq" id="WP_106338135.1">
    <property type="nucleotide sequence ID" value="NZ_PVZS01000019.1"/>
</dbReference>
<reference evidence="4" key="1">
    <citation type="submission" date="2018-03" db="EMBL/GenBank/DDBJ databases">
        <authorList>
            <person name="Sun L."/>
            <person name="Liu H."/>
            <person name="Chen W."/>
            <person name="Huang K."/>
            <person name="Liu W."/>
            <person name="Gao X."/>
        </authorList>
    </citation>
    <scope>NUCLEOTIDE SEQUENCE [LARGE SCALE GENOMIC DNA]</scope>
    <source>
        <strain evidence="4">SH9</strain>
    </source>
</reference>
<keyword evidence="4" id="KW-1185">Reference proteome</keyword>
<keyword evidence="3" id="KW-0547">Nucleotide-binding</keyword>